<reference evidence="1 2" key="2">
    <citation type="journal article" date="2017" name="Front. Plant Sci.">
        <title>Gene Classification and Mining of Molecular Markers Useful in Red Clover (Trifolium pratense) Breeding.</title>
        <authorList>
            <person name="Istvanek J."/>
            <person name="Dluhosova J."/>
            <person name="Dluhos P."/>
            <person name="Patkova L."/>
            <person name="Nedelnik J."/>
            <person name="Repkova J."/>
        </authorList>
    </citation>
    <scope>NUCLEOTIDE SEQUENCE [LARGE SCALE GENOMIC DNA]</scope>
    <source>
        <strain evidence="2">cv. Tatra</strain>
        <tissue evidence="1">Young leaves</tissue>
    </source>
</reference>
<organism evidence="1 2">
    <name type="scientific">Trifolium pratense</name>
    <name type="common">Red clover</name>
    <dbReference type="NCBI Taxonomy" id="57577"/>
    <lineage>
        <taxon>Eukaryota</taxon>
        <taxon>Viridiplantae</taxon>
        <taxon>Streptophyta</taxon>
        <taxon>Embryophyta</taxon>
        <taxon>Tracheophyta</taxon>
        <taxon>Spermatophyta</taxon>
        <taxon>Magnoliopsida</taxon>
        <taxon>eudicotyledons</taxon>
        <taxon>Gunneridae</taxon>
        <taxon>Pentapetalae</taxon>
        <taxon>rosids</taxon>
        <taxon>fabids</taxon>
        <taxon>Fabales</taxon>
        <taxon>Fabaceae</taxon>
        <taxon>Papilionoideae</taxon>
        <taxon>50 kb inversion clade</taxon>
        <taxon>NPAAA clade</taxon>
        <taxon>Hologalegina</taxon>
        <taxon>IRL clade</taxon>
        <taxon>Trifolieae</taxon>
        <taxon>Trifolium</taxon>
    </lineage>
</organism>
<gene>
    <name evidence="1" type="ORF">L195_g048145</name>
</gene>
<protein>
    <recommendedName>
        <fullName evidence="3">DUF674 family protein</fullName>
    </recommendedName>
</protein>
<dbReference type="PANTHER" id="PTHR33103">
    <property type="entry name" value="OS01G0153900 PROTEIN"/>
    <property type="match status" value="1"/>
</dbReference>
<reference evidence="1 2" key="1">
    <citation type="journal article" date="2014" name="Am. J. Bot.">
        <title>Genome assembly and annotation for red clover (Trifolium pratense; Fabaceae).</title>
        <authorList>
            <person name="Istvanek J."/>
            <person name="Jaros M."/>
            <person name="Krenek A."/>
            <person name="Repkova J."/>
        </authorList>
    </citation>
    <scope>NUCLEOTIDE SEQUENCE [LARGE SCALE GENOMIC DNA]</scope>
    <source>
        <strain evidence="2">cv. Tatra</strain>
        <tissue evidence="1">Young leaves</tissue>
    </source>
</reference>
<dbReference type="EMBL" id="ASHM01068285">
    <property type="protein sequence ID" value="PNX54525.1"/>
    <property type="molecule type" value="Genomic_DNA"/>
</dbReference>
<dbReference type="InterPro" id="IPR007750">
    <property type="entry name" value="DUF674"/>
</dbReference>
<dbReference type="PANTHER" id="PTHR33103:SF43">
    <property type="entry name" value="DUF674 FAMILY PROTEIN"/>
    <property type="match status" value="1"/>
</dbReference>
<dbReference type="STRING" id="57577.A0A2K3JKG0"/>
<evidence type="ECO:0008006" key="3">
    <source>
        <dbReference type="Google" id="ProtNLM"/>
    </source>
</evidence>
<sequence length="259" mass="29573">MLLQPKNSSEDYCSTLKLNIDDTPLEKYFLCTSCYYYNRLYTSTNKNCECGNPLTCSVFLKHFCNGFVRRRADFVITDDLIVMPNSKHVTSFGLLQNYGIKSTSSLKEMTFIVTKEKMLDLLKCSLISKSPLTDLFLRKKISVERISRFLNFDIENSTNIQISVKLVIRKSDGKILYAQGEEDFADMLVSYLILPLGGIVRKLKGNCSLGSINKLYKSIVDLDENKYFKSAKAKSRLVDPEVAGQFKLNQKILPIQQEM</sequence>
<dbReference type="Proteomes" id="UP000236291">
    <property type="component" value="Unassembled WGS sequence"/>
</dbReference>
<accession>A0A2K3JKG0</accession>
<evidence type="ECO:0000313" key="2">
    <source>
        <dbReference type="Proteomes" id="UP000236291"/>
    </source>
</evidence>
<evidence type="ECO:0000313" key="1">
    <source>
        <dbReference type="EMBL" id="PNX54525.1"/>
    </source>
</evidence>
<dbReference type="AlphaFoldDB" id="A0A2K3JKG0"/>
<proteinExistence type="predicted"/>
<feature type="non-terminal residue" evidence="1">
    <location>
        <position position="259"/>
    </location>
</feature>
<dbReference type="Pfam" id="PF05056">
    <property type="entry name" value="DUF674"/>
    <property type="match status" value="1"/>
</dbReference>
<name>A0A2K3JKG0_TRIPR</name>
<comment type="caution">
    <text evidence="1">The sequence shown here is derived from an EMBL/GenBank/DDBJ whole genome shotgun (WGS) entry which is preliminary data.</text>
</comment>